<evidence type="ECO:0000313" key="3">
    <source>
        <dbReference type="EMBL" id="OLP77185.1"/>
    </source>
</evidence>
<sequence length="270" mass="30642">VCAINSNLTSYCYYYYDDDDDEDDEDDDDDDDYDCDDDDDDDDDDDYDYDYATMRSAKLLSPWDGRRLVVRAWKSPRDVEESVRAVEPDNVVAILDLMMGRRVVKVTEEIEALELKLAILEDKVKCADDMICEGEFTRGQAVVYINQHYGHNDHSSAARTEVQYQGCSTYRMVSHGGVHGITRATTEQKSKTASFDIGTDLHRDGNNLKNSSNYCATFGQEQGGQLWLEAKDVNEAQADRMDRVNYELNLEALWTIPSTVGVWNVAEGAR</sequence>
<dbReference type="OrthoDB" id="10279798at2759"/>
<evidence type="ECO:0000313" key="4">
    <source>
        <dbReference type="Proteomes" id="UP000186817"/>
    </source>
</evidence>
<organism evidence="3 4">
    <name type="scientific">Symbiodinium microadriaticum</name>
    <name type="common">Dinoflagellate</name>
    <name type="synonym">Zooxanthella microadriatica</name>
    <dbReference type="NCBI Taxonomy" id="2951"/>
    <lineage>
        <taxon>Eukaryota</taxon>
        <taxon>Sar</taxon>
        <taxon>Alveolata</taxon>
        <taxon>Dinophyceae</taxon>
        <taxon>Suessiales</taxon>
        <taxon>Symbiodiniaceae</taxon>
        <taxon>Symbiodinium</taxon>
    </lineage>
</organism>
<dbReference type="AlphaFoldDB" id="A0A1Q9C2N8"/>
<keyword evidence="1" id="KW-0175">Coiled coil</keyword>
<reference evidence="3 4" key="1">
    <citation type="submission" date="2016-02" db="EMBL/GenBank/DDBJ databases">
        <title>Genome analysis of coral dinoflagellate symbionts highlights evolutionary adaptations to a symbiotic lifestyle.</title>
        <authorList>
            <person name="Aranda M."/>
            <person name="Li Y."/>
            <person name="Liew Y.J."/>
            <person name="Baumgarten S."/>
            <person name="Simakov O."/>
            <person name="Wilson M."/>
            <person name="Piel J."/>
            <person name="Ashoor H."/>
            <person name="Bougouffa S."/>
            <person name="Bajic V.B."/>
            <person name="Ryu T."/>
            <person name="Ravasi T."/>
            <person name="Bayer T."/>
            <person name="Micklem G."/>
            <person name="Kim H."/>
            <person name="Bhak J."/>
            <person name="Lajeunesse T.C."/>
            <person name="Voolstra C.R."/>
        </authorList>
    </citation>
    <scope>NUCLEOTIDE SEQUENCE [LARGE SCALE GENOMIC DNA]</scope>
    <source>
        <strain evidence="3 4">CCMP2467</strain>
    </source>
</reference>
<dbReference type="Proteomes" id="UP000186817">
    <property type="component" value="Unassembled WGS sequence"/>
</dbReference>
<feature type="non-terminal residue" evidence="3">
    <location>
        <position position="1"/>
    </location>
</feature>
<keyword evidence="4" id="KW-1185">Reference proteome</keyword>
<comment type="caution">
    <text evidence="3">The sequence shown here is derived from an EMBL/GenBank/DDBJ whole genome shotgun (WGS) entry which is preliminary data.</text>
</comment>
<gene>
    <name evidence="3" type="ORF">AK812_SmicGene42783</name>
</gene>
<name>A0A1Q9C2N8_SYMMI</name>
<feature type="region of interest" description="Disordered" evidence="2">
    <location>
        <begin position="17"/>
        <end position="45"/>
    </location>
</feature>
<evidence type="ECO:0000256" key="1">
    <source>
        <dbReference type="SAM" id="Coils"/>
    </source>
</evidence>
<dbReference type="EMBL" id="LSRX01001825">
    <property type="protein sequence ID" value="OLP77185.1"/>
    <property type="molecule type" value="Genomic_DNA"/>
</dbReference>
<feature type="coiled-coil region" evidence="1">
    <location>
        <begin position="103"/>
        <end position="130"/>
    </location>
</feature>
<proteinExistence type="predicted"/>
<accession>A0A1Q9C2N8</accession>
<protein>
    <submittedName>
        <fullName evidence="3">Uncharacterized protein</fullName>
    </submittedName>
</protein>
<evidence type="ECO:0000256" key="2">
    <source>
        <dbReference type="SAM" id="MobiDB-lite"/>
    </source>
</evidence>